<name>A0A1G1STJ0_9BACT</name>
<comment type="caution">
    <text evidence="1">The sequence shown here is derived from an EMBL/GenBank/DDBJ whole genome shotgun (WGS) entry which is preliminary data.</text>
</comment>
<evidence type="ECO:0000313" key="2">
    <source>
        <dbReference type="Proteomes" id="UP000176294"/>
    </source>
</evidence>
<keyword evidence="2" id="KW-1185">Reference proteome</keyword>
<dbReference type="EMBL" id="MDZB01000153">
    <property type="protein sequence ID" value="OGX81940.1"/>
    <property type="molecule type" value="Genomic_DNA"/>
</dbReference>
<organism evidence="1 2">
    <name type="scientific">Hymenobacter lapidarius</name>
    <dbReference type="NCBI Taxonomy" id="1908237"/>
    <lineage>
        <taxon>Bacteria</taxon>
        <taxon>Pseudomonadati</taxon>
        <taxon>Bacteroidota</taxon>
        <taxon>Cytophagia</taxon>
        <taxon>Cytophagales</taxon>
        <taxon>Hymenobacteraceae</taxon>
        <taxon>Hymenobacter</taxon>
    </lineage>
</organism>
<sequence>MQTLLGQAKLLLAKREWHKILGDHRMMVPFTTEEETWITELWLNTSQPRRHPLFGAVLLPAEAFAQLPAEVAAATAQAAAMTYRLFDDPGLARAWLEEMV</sequence>
<protein>
    <submittedName>
        <fullName evidence="1">Uncharacterized protein</fullName>
    </submittedName>
</protein>
<evidence type="ECO:0000313" key="1">
    <source>
        <dbReference type="EMBL" id="OGX81940.1"/>
    </source>
</evidence>
<accession>A0A1G1STJ0</accession>
<reference evidence="1 2" key="1">
    <citation type="submission" date="2016-08" db="EMBL/GenBank/DDBJ databases">
        <title>Hymenobacter coccineus sp. nov., Hymenobacter lapidarius sp. nov. and Hymenobacter glacialis sp. nov., isolated from Antarctic soil.</title>
        <authorList>
            <person name="Sedlacek I."/>
            <person name="Kralova S."/>
            <person name="Kyrova K."/>
            <person name="Maslanova I."/>
            <person name="Stankova E."/>
            <person name="Vrbovska V."/>
            <person name="Nemec M."/>
            <person name="Bartak M."/>
            <person name="Svec P."/>
            <person name="Busse H.-J."/>
            <person name="Pantucek R."/>
        </authorList>
    </citation>
    <scope>NUCLEOTIDE SEQUENCE [LARGE SCALE GENOMIC DNA]</scope>
    <source>
        <strain evidence="1 2">CCM 8643</strain>
    </source>
</reference>
<proteinExistence type="predicted"/>
<dbReference type="AlphaFoldDB" id="A0A1G1STJ0"/>
<dbReference type="Proteomes" id="UP000176294">
    <property type="component" value="Unassembled WGS sequence"/>
</dbReference>
<gene>
    <name evidence="1" type="ORF">BEN47_04775</name>
</gene>